<comment type="subcellular location">
    <subcellularLocation>
        <location evidence="1 4">Nucleus</location>
    </subcellularLocation>
</comment>
<dbReference type="Proteomes" id="UP000800035">
    <property type="component" value="Unassembled WGS sequence"/>
</dbReference>
<evidence type="ECO:0000256" key="4">
    <source>
        <dbReference type="PROSITE-ProRule" id="PRU00810"/>
    </source>
</evidence>
<gene>
    <name evidence="6" type="ORF">CC80DRAFT_359470</name>
</gene>
<proteinExistence type="predicted"/>
<dbReference type="PANTHER" id="PTHR12346">
    <property type="entry name" value="SIN3B-RELATED"/>
    <property type="match status" value="1"/>
</dbReference>
<evidence type="ECO:0000256" key="1">
    <source>
        <dbReference type="ARBA" id="ARBA00004123"/>
    </source>
</evidence>
<dbReference type="InterPro" id="IPR036600">
    <property type="entry name" value="PAH_sf"/>
</dbReference>
<name>A0A6A5U8E9_9PLEO</name>
<dbReference type="OrthoDB" id="3853996at2759"/>
<feature type="compositionally biased region" description="Basic and acidic residues" evidence="5">
    <location>
        <begin position="89"/>
        <end position="101"/>
    </location>
</feature>
<evidence type="ECO:0000313" key="7">
    <source>
        <dbReference type="Proteomes" id="UP000800035"/>
    </source>
</evidence>
<organism evidence="6 7">
    <name type="scientific">Byssothecium circinans</name>
    <dbReference type="NCBI Taxonomy" id="147558"/>
    <lineage>
        <taxon>Eukaryota</taxon>
        <taxon>Fungi</taxon>
        <taxon>Dikarya</taxon>
        <taxon>Ascomycota</taxon>
        <taxon>Pezizomycotina</taxon>
        <taxon>Dothideomycetes</taxon>
        <taxon>Pleosporomycetidae</taxon>
        <taxon>Pleosporales</taxon>
        <taxon>Massarineae</taxon>
        <taxon>Massarinaceae</taxon>
        <taxon>Byssothecium</taxon>
    </lineage>
</organism>
<dbReference type="GO" id="GO:0070822">
    <property type="term" value="C:Sin3-type complex"/>
    <property type="evidence" value="ECO:0007669"/>
    <property type="project" value="TreeGrafter"/>
</dbReference>
<sequence length="177" mass="20015">EESEEQGPILNDALEYLDKVKARFVSQPNIYSEFIEIMAAFKRGDKTTSEVYAQVSSLFSSAPELMKDFETFMPSNTVTPRSIVTGTNRESDRHDPRHSIAEDEDAKDEESHIEHDIHPVHGKKPAGPNESGERPPVEFDQALSFVHKAKNRFAAQPAIYREFLTALRMYQEGSTTV</sequence>
<evidence type="ECO:0000313" key="6">
    <source>
        <dbReference type="EMBL" id="KAF1961191.1"/>
    </source>
</evidence>
<dbReference type="EMBL" id="ML976981">
    <property type="protein sequence ID" value="KAF1961191.1"/>
    <property type="molecule type" value="Genomic_DNA"/>
</dbReference>
<dbReference type="Gene3D" id="1.20.1160.11">
    <property type="entry name" value="Paired amphipathic helix"/>
    <property type="match status" value="2"/>
</dbReference>
<feature type="non-terminal residue" evidence="6">
    <location>
        <position position="177"/>
    </location>
</feature>
<dbReference type="InterPro" id="IPR039774">
    <property type="entry name" value="Sin3-like"/>
</dbReference>
<feature type="compositionally biased region" description="Polar residues" evidence="5">
    <location>
        <begin position="77"/>
        <end position="88"/>
    </location>
</feature>
<accession>A0A6A5U8E9</accession>
<evidence type="ECO:0000256" key="5">
    <source>
        <dbReference type="SAM" id="MobiDB-lite"/>
    </source>
</evidence>
<dbReference type="InterPro" id="IPR003822">
    <property type="entry name" value="PAH"/>
</dbReference>
<feature type="compositionally biased region" description="Basic and acidic residues" evidence="5">
    <location>
        <begin position="109"/>
        <end position="119"/>
    </location>
</feature>
<dbReference type="PROSITE" id="PS51477">
    <property type="entry name" value="PAH"/>
    <property type="match status" value="2"/>
</dbReference>
<keyword evidence="2" id="KW-0678">Repressor</keyword>
<keyword evidence="3 4" id="KW-0539">Nucleus</keyword>
<feature type="region of interest" description="Disordered" evidence="5">
    <location>
        <begin position="77"/>
        <end position="136"/>
    </location>
</feature>
<evidence type="ECO:0000256" key="2">
    <source>
        <dbReference type="ARBA" id="ARBA00022491"/>
    </source>
</evidence>
<protein>
    <submittedName>
        <fullName evidence="6">PAH2 domain-containing protein</fullName>
    </submittedName>
</protein>
<dbReference type="AlphaFoldDB" id="A0A6A5U8E9"/>
<evidence type="ECO:0000256" key="3">
    <source>
        <dbReference type="ARBA" id="ARBA00023242"/>
    </source>
</evidence>
<reference evidence="6" key="1">
    <citation type="journal article" date="2020" name="Stud. Mycol.">
        <title>101 Dothideomycetes genomes: a test case for predicting lifestyles and emergence of pathogens.</title>
        <authorList>
            <person name="Haridas S."/>
            <person name="Albert R."/>
            <person name="Binder M."/>
            <person name="Bloem J."/>
            <person name="Labutti K."/>
            <person name="Salamov A."/>
            <person name="Andreopoulos B."/>
            <person name="Baker S."/>
            <person name="Barry K."/>
            <person name="Bills G."/>
            <person name="Bluhm B."/>
            <person name="Cannon C."/>
            <person name="Castanera R."/>
            <person name="Culley D."/>
            <person name="Daum C."/>
            <person name="Ezra D."/>
            <person name="Gonzalez J."/>
            <person name="Henrissat B."/>
            <person name="Kuo A."/>
            <person name="Liang C."/>
            <person name="Lipzen A."/>
            <person name="Lutzoni F."/>
            <person name="Magnuson J."/>
            <person name="Mondo S."/>
            <person name="Nolan M."/>
            <person name="Ohm R."/>
            <person name="Pangilinan J."/>
            <person name="Park H.-J."/>
            <person name="Ramirez L."/>
            <person name="Alfaro M."/>
            <person name="Sun H."/>
            <person name="Tritt A."/>
            <person name="Yoshinaga Y."/>
            <person name="Zwiers L.-H."/>
            <person name="Turgeon B."/>
            <person name="Goodwin S."/>
            <person name="Spatafora J."/>
            <person name="Crous P."/>
            <person name="Grigoriev I."/>
        </authorList>
    </citation>
    <scope>NUCLEOTIDE SEQUENCE</scope>
    <source>
        <strain evidence="6">CBS 675.92</strain>
    </source>
</reference>
<dbReference type="GO" id="GO:0003714">
    <property type="term" value="F:transcription corepressor activity"/>
    <property type="evidence" value="ECO:0007669"/>
    <property type="project" value="InterPro"/>
</dbReference>
<keyword evidence="7" id="KW-1185">Reference proteome</keyword>
<feature type="non-terminal residue" evidence="6">
    <location>
        <position position="1"/>
    </location>
</feature>
<dbReference type="GO" id="GO:0000122">
    <property type="term" value="P:negative regulation of transcription by RNA polymerase II"/>
    <property type="evidence" value="ECO:0007669"/>
    <property type="project" value="TreeGrafter"/>
</dbReference>
<dbReference type="SUPFAM" id="SSF47762">
    <property type="entry name" value="PAH2 domain"/>
    <property type="match status" value="2"/>
</dbReference>
<dbReference type="Pfam" id="PF02671">
    <property type="entry name" value="PAH"/>
    <property type="match status" value="1"/>
</dbReference>
<dbReference type="PANTHER" id="PTHR12346:SF0">
    <property type="entry name" value="SIN3A, ISOFORM G"/>
    <property type="match status" value="1"/>
</dbReference>